<dbReference type="InterPro" id="IPR011701">
    <property type="entry name" value="MFS"/>
</dbReference>
<feature type="transmembrane region" description="Helical" evidence="4">
    <location>
        <begin position="370"/>
        <end position="389"/>
    </location>
</feature>
<feature type="transmembrane region" description="Helical" evidence="4">
    <location>
        <begin position="401"/>
        <end position="425"/>
    </location>
</feature>
<feature type="transmembrane region" description="Helical" evidence="4">
    <location>
        <begin position="305"/>
        <end position="326"/>
    </location>
</feature>
<feature type="transmembrane region" description="Helical" evidence="4">
    <location>
        <begin position="83"/>
        <end position="105"/>
    </location>
</feature>
<feature type="transmembrane region" description="Helical" evidence="4">
    <location>
        <begin position="201"/>
        <end position="222"/>
    </location>
</feature>
<feature type="transmembrane region" description="Helical" evidence="4">
    <location>
        <begin position="112"/>
        <end position="131"/>
    </location>
</feature>
<proteinExistence type="inferred from homology"/>
<gene>
    <name evidence="5" type="ORF">K505DRAFT_404386</name>
</gene>
<feature type="transmembrane region" description="Helical" evidence="4">
    <location>
        <begin position="169"/>
        <end position="189"/>
    </location>
</feature>
<feature type="transmembrane region" description="Helical" evidence="4">
    <location>
        <begin position="332"/>
        <end position="358"/>
    </location>
</feature>
<dbReference type="InterPro" id="IPR036259">
    <property type="entry name" value="MFS_trans_sf"/>
</dbReference>
<accession>A0A6A6XUD7</accession>
<dbReference type="GO" id="GO:0016020">
    <property type="term" value="C:membrane"/>
    <property type="evidence" value="ECO:0007669"/>
    <property type="project" value="UniProtKB-SubCell"/>
</dbReference>
<keyword evidence="4" id="KW-0472">Membrane</keyword>
<evidence type="ECO:0000256" key="3">
    <source>
        <dbReference type="SAM" id="MobiDB-lite"/>
    </source>
</evidence>
<dbReference type="Proteomes" id="UP000799757">
    <property type="component" value="Unassembled WGS sequence"/>
</dbReference>
<evidence type="ECO:0000256" key="1">
    <source>
        <dbReference type="ARBA" id="ARBA00004141"/>
    </source>
</evidence>
<dbReference type="AlphaFoldDB" id="A0A6A6XUD7"/>
<dbReference type="InterPro" id="IPR050327">
    <property type="entry name" value="Proton-linked_MCT"/>
</dbReference>
<sequence length="434" mass="46547">MPEKNDSPIVPAPSIAEIPSPTTTPRSNEPVDHAIPDGGYGWVIVFSVFTINAFTWGVLASYGVYLAHYLSHSIFPGATSLDFAYIGGLNFGVSMLAASPVTYLIRHAGTHLPMALGVVVQTSGFVAASFATSIWHLYLTQGILVGLGVGLLFIPSVSVTSQWFDKKRALANSINSAGSGVGGIIISLATTPMINKLSLAWSLRIIGIVSATMNILAICLIRNRNKVIRPPMHPFNINLFLQLPVFLLLSWGFFSMVGYVVIIYSLSDFGRSIGLNASQASSVTAIMNLGTALGRPCIGLLSDRYGRIEVAGLTTLATAGTIWGLWMPAQSYALTVVFALLNGGTAGVFWMTISTLSVEVTSLTSLPSMLALAFGTIILPTTFTEVVALKMRQPASSRPYLYPQIFTGLAYLMASAMMLGLWIVLRRRKRGESK</sequence>
<dbReference type="GO" id="GO:0022857">
    <property type="term" value="F:transmembrane transporter activity"/>
    <property type="evidence" value="ECO:0007669"/>
    <property type="project" value="InterPro"/>
</dbReference>
<evidence type="ECO:0000256" key="2">
    <source>
        <dbReference type="ARBA" id="ARBA00006727"/>
    </source>
</evidence>
<reference evidence="5" key="1">
    <citation type="journal article" date="2020" name="Stud. Mycol.">
        <title>101 Dothideomycetes genomes: a test case for predicting lifestyles and emergence of pathogens.</title>
        <authorList>
            <person name="Haridas S."/>
            <person name="Albert R."/>
            <person name="Binder M."/>
            <person name="Bloem J."/>
            <person name="Labutti K."/>
            <person name="Salamov A."/>
            <person name="Andreopoulos B."/>
            <person name="Baker S."/>
            <person name="Barry K."/>
            <person name="Bills G."/>
            <person name="Bluhm B."/>
            <person name="Cannon C."/>
            <person name="Castanera R."/>
            <person name="Culley D."/>
            <person name="Daum C."/>
            <person name="Ezra D."/>
            <person name="Gonzalez J."/>
            <person name="Henrissat B."/>
            <person name="Kuo A."/>
            <person name="Liang C."/>
            <person name="Lipzen A."/>
            <person name="Lutzoni F."/>
            <person name="Magnuson J."/>
            <person name="Mondo S."/>
            <person name="Nolan M."/>
            <person name="Ohm R."/>
            <person name="Pangilinan J."/>
            <person name="Park H.-J."/>
            <person name="Ramirez L."/>
            <person name="Alfaro M."/>
            <person name="Sun H."/>
            <person name="Tritt A."/>
            <person name="Yoshinaga Y."/>
            <person name="Zwiers L.-H."/>
            <person name="Turgeon B."/>
            <person name="Goodwin S."/>
            <person name="Spatafora J."/>
            <person name="Crous P."/>
            <person name="Grigoriev I."/>
        </authorList>
    </citation>
    <scope>NUCLEOTIDE SEQUENCE</scope>
    <source>
        <strain evidence="5">CBS 109.77</strain>
    </source>
</reference>
<organism evidence="5 6">
    <name type="scientific">Melanomma pulvis-pyrius CBS 109.77</name>
    <dbReference type="NCBI Taxonomy" id="1314802"/>
    <lineage>
        <taxon>Eukaryota</taxon>
        <taxon>Fungi</taxon>
        <taxon>Dikarya</taxon>
        <taxon>Ascomycota</taxon>
        <taxon>Pezizomycotina</taxon>
        <taxon>Dothideomycetes</taxon>
        <taxon>Pleosporomycetidae</taxon>
        <taxon>Pleosporales</taxon>
        <taxon>Melanommataceae</taxon>
        <taxon>Melanomma</taxon>
    </lineage>
</organism>
<keyword evidence="4" id="KW-1133">Transmembrane helix</keyword>
<keyword evidence="4" id="KW-0812">Transmembrane</keyword>
<evidence type="ECO:0000256" key="4">
    <source>
        <dbReference type="SAM" id="Phobius"/>
    </source>
</evidence>
<dbReference type="PANTHER" id="PTHR11360:SF315">
    <property type="entry name" value="TRANSPORTER MCH2-RELATED"/>
    <property type="match status" value="1"/>
</dbReference>
<dbReference type="SUPFAM" id="SSF103473">
    <property type="entry name" value="MFS general substrate transporter"/>
    <property type="match status" value="1"/>
</dbReference>
<feature type="transmembrane region" description="Helical" evidence="4">
    <location>
        <begin position="273"/>
        <end position="293"/>
    </location>
</feature>
<comment type="similarity">
    <text evidence="2">Belongs to the major facilitator superfamily. Monocarboxylate porter (TC 2.A.1.13) family.</text>
</comment>
<feature type="region of interest" description="Disordered" evidence="3">
    <location>
        <begin position="1"/>
        <end position="31"/>
    </location>
</feature>
<evidence type="ECO:0000313" key="5">
    <source>
        <dbReference type="EMBL" id="KAF2799843.1"/>
    </source>
</evidence>
<dbReference type="OrthoDB" id="6499973at2759"/>
<feature type="transmembrane region" description="Helical" evidence="4">
    <location>
        <begin position="243"/>
        <end position="267"/>
    </location>
</feature>
<protein>
    <submittedName>
        <fullName evidence="5">MFS transporter, MCP family, solute carrier family 16, member 6</fullName>
    </submittedName>
</protein>
<dbReference type="Pfam" id="PF07690">
    <property type="entry name" value="MFS_1"/>
    <property type="match status" value="1"/>
</dbReference>
<comment type="subcellular location">
    <subcellularLocation>
        <location evidence="1">Membrane</location>
        <topology evidence="1">Multi-pass membrane protein</topology>
    </subcellularLocation>
</comment>
<name>A0A6A6XUD7_9PLEO</name>
<keyword evidence="6" id="KW-1185">Reference proteome</keyword>
<dbReference type="Gene3D" id="1.20.1250.20">
    <property type="entry name" value="MFS general substrate transporter like domains"/>
    <property type="match status" value="2"/>
</dbReference>
<feature type="transmembrane region" description="Helical" evidence="4">
    <location>
        <begin position="137"/>
        <end position="157"/>
    </location>
</feature>
<dbReference type="EMBL" id="MU001757">
    <property type="protein sequence ID" value="KAF2799843.1"/>
    <property type="molecule type" value="Genomic_DNA"/>
</dbReference>
<feature type="transmembrane region" description="Helical" evidence="4">
    <location>
        <begin position="40"/>
        <end position="63"/>
    </location>
</feature>
<evidence type="ECO:0000313" key="6">
    <source>
        <dbReference type="Proteomes" id="UP000799757"/>
    </source>
</evidence>
<dbReference type="PANTHER" id="PTHR11360">
    <property type="entry name" value="MONOCARBOXYLATE TRANSPORTER"/>
    <property type="match status" value="1"/>
</dbReference>